<dbReference type="OrthoDB" id="9792985at2"/>
<dbReference type="InterPro" id="IPR005499">
    <property type="entry name" value="BioW"/>
</dbReference>
<evidence type="ECO:0000256" key="1">
    <source>
        <dbReference type="ARBA" id="ARBA00001946"/>
    </source>
</evidence>
<keyword evidence="9 11" id="KW-0460">Magnesium</keyword>
<dbReference type="EC" id="6.2.1.14" evidence="4 11"/>
<evidence type="ECO:0000256" key="4">
    <source>
        <dbReference type="ARBA" id="ARBA00012984"/>
    </source>
</evidence>
<dbReference type="GO" id="GO:0000287">
    <property type="term" value="F:magnesium ion binding"/>
    <property type="evidence" value="ECO:0007669"/>
    <property type="project" value="UniProtKB-UniRule"/>
</dbReference>
<dbReference type="Pfam" id="PF03744">
    <property type="entry name" value="BioW"/>
    <property type="match status" value="1"/>
</dbReference>
<comment type="similarity">
    <text evidence="11">Belongs to the BioW family.</text>
</comment>
<dbReference type="HAMAP" id="MF_00668">
    <property type="entry name" value="BioW"/>
    <property type="match status" value="1"/>
</dbReference>
<keyword evidence="13" id="KW-1185">Reference proteome</keyword>
<dbReference type="NCBIfam" id="NF002360">
    <property type="entry name" value="PRK01322.1"/>
    <property type="match status" value="1"/>
</dbReference>
<name>A0A1Q5P6D0_9BACI</name>
<evidence type="ECO:0000256" key="8">
    <source>
        <dbReference type="ARBA" id="ARBA00022840"/>
    </source>
</evidence>
<evidence type="ECO:0000313" key="13">
    <source>
        <dbReference type="Proteomes" id="UP000186524"/>
    </source>
</evidence>
<comment type="function">
    <text evidence="11">Catalyzes the transformation of pimelate into pimeloyl-CoA with concomitant hydrolysis of ATP to AMP.</text>
</comment>
<keyword evidence="5 11" id="KW-0436">Ligase</keyword>
<dbReference type="Proteomes" id="UP000186524">
    <property type="component" value="Unassembled WGS sequence"/>
</dbReference>
<keyword evidence="7 11" id="KW-0093">Biotin biosynthesis</keyword>
<evidence type="ECO:0000256" key="5">
    <source>
        <dbReference type="ARBA" id="ARBA00022598"/>
    </source>
</evidence>
<evidence type="ECO:0000313" key="12">
    <source>
        <dbReference type="EMBL" id="OKL37774.1"/>
    </source>
</evidence>
<keyword evidence="8 11" id="KW-0067">ATP-binding</keyword>
<evidence type="ECO:0000256" key="2">
    <source>
        <dbReference type="ARBA" id="ARBA00005075"/>
    </source>
</evidence>
<protein>
    <recommendedName>
        <fullName evidence="4 11">6-carboxyhexanoate--CoA ligase</fullName>
        <ecNumber evidence="4 11">6.2.1.14</ecNumber>
    </recommendedName>
    <alternativeName>
        <fullName evidence="11">Pimeloyl-CoA synthase</fullName>
    </alternativeName>
</protein>
<comment type="cofactor">
    <cofactor evidence="1 11">
        <name>Mg(2+)</name>
        <dbReference type="ChEBI" id="CHEBI:18420"/>
    </cofactor>
</comment>
<dbReference type="GO" id="GO:0009102">
    <property type="term" value="P:biotin biosynthetic process"/>
    <property type="evidence" value="ECO:0007669"/>
    <property type="project" value="UniProtKB-UniRule"/>
</dbReference>
<evidence type="ECO:0000256" key="6">
    <source>
        <dbReference type="ARBA" id="ARBA00022741"/>
    </source>
</evidence>
<comment type="catalytic activity">
    <reaction evidence="10 11">
        <text>heptanedioate + ATP + CoA = 6-carboxyhexanoyl-CoA + AMP + diphosphate</text>
        <dbReference type="Rhea" id="RHEA:14781"/>
        <dbReference type="ChEBI" id="CHEBI:30616"/>
        <dbReference type="ChEBI" id="CHEBI:33019"/>
        <dbReference type="ChEBI" id="CHEBI:36165"/>
        <dbReference type="ChEBI" id="CHEBI:57287"/>
        <dbReference type="ChEBI" id="CHEBI:57360"/>
        <dbReference type="ChEBI" id="CHEBI:456215"/>
        <dbReference type="EC" id="6.2.1.14"/>
    </reaction>
</comment>
<dbReference type="GO" id="GO:0042410">
    <property type="term" value="F:6-carboxyhexanoate-CoA ligase activity"/>
    <property type="evidence" value="ECO:0007669"/>
    <property type="project" value="UniProtKB-UniRule"/>
</dbReference>
<evidence type="ECO:0000256" key="10">
    <source>
        <dbReference type="ARBA" id="ARBA00049553"/>
    </source>
</evidence>
<accession>A0A1Q5P6D0</accession>
<organism evidence="12 13">
    <name type="scientific">Domibacillus mangrovi</name>
    <dbReference type="NCBI Taxonomy" id="1714354"/>
    <lineage>
        <taxon>Bacteria</taxon>
        <taxon>Bacillati</taxon>
        <taxon>Bacillota</taxon>
        <taxon>Bacilli</taxon>
        <taxon>Bacillales</taxon>
        <taxon>Bacillaceae</taxon>
        <taxon>Domibacillus</taxon>
    </lineage>
</organism>
<keyword evidence="6 11" id="KW-0547">Nucleotide-binding</keyword>
<reference evidence="12 13" key="1">
    <citation type="submission" date="2016-12" db="EMBL/GenBank/DDBJ databases">
        <title>Domibacillus sp. SAOS 44 whole genome sequencing.</title>
        <authorList>
            <person name="Verma A."/>
            <person name="Krishnamurthi S."/>
        </authorList>
    </citation>
    <scope>NUCLEOTIDE SEQUENCE [LARGE SCALE GENOMIC DNA]</scope>
    <source>
        <strain evidence="12 13">SAOS 44</strain>
    </source>
</reference>
<sequence length="261" mass="30274">MQEEKYYSVRMRAAKNGSHEQGGKHISGGEILSTFSDMRHAVNALLEKGLTHSRGKPDFMQIQFEAIDEPIKRVKPLQIESNEVESVEIGQALSWRLLEKAGIQEQIIEKAYKHMTECSGIRGALLIDVHSGERMDDRKEKGVRVSRMDWLNTNFEKWADYYNNPKNLRVKEALVLATKVSEHPATVAELCWSDDPEYITGYVASKKLGYQRITKLKEYGDERGCRIFFVDCLEDLKEYIHYLEKETILVQWEEEDDKRIN</sequence>
<dbReference type="GO" id="GO:0005524">
    <property type="term" value="F:ATP binding"/>
    <property type="evidence" value="ECO:0007669"/>
    <property type="project" value="UniProtKB-KW"/>
</dbReference>
<gene>
    <name evidence="11" type="primary">bioW</name>
    <name evidence="12" type="ORF">BLL40_02830</name>
</gene>
<dbReference type="AlphaFoldDB" id="A0A1Q5P6D0"/>
<dbReference type="NCBIfam" id="TIGR01204">
    <property type="entry name" value="bioW"/>
    <property type="match status" value="1"/>
</dbReference>
<comment type="pathway">
    <text evidence="2 11">Metabolic intermediate metabolism; pimeloyl-CoA biosynthesis; pimeloyl-CoA from pimelate: step 1/1.</text>
</comment>
<comment type="caution">
    <text evidence="12">The sequence shown here is derived from an EMBL/GenBank/DDBJ whole genome shotgun (WGS) entry which is preliminary data.</text>
</comment>
<proteinExistence type="inferred from homology"/>
<dbReference type="STRING" id="1714354.BLL40_02830"/>
<evidence type="ECO:0000256" key="3">
    <source>
        <dbReference type="ARBA" id="ARBA00011738"/>
    </source>
</evidence>
<dbReference type="RefSeq" id="WP_073710411.1">
    <property type="nucleotide sequence ID" value="NZ_MRWQ01000002.1"/>
</dbReference>
<dbReference type="UniPathway" id="UPA00999">
    <property type="reaction ID" value="UER00351"/>
</dbReference>
<evidence type="ECO:0000256" key="9">
    <source>
        <dbReference type="ARBA" id="ARBA00022842"/>
    </source>
</evidence>
<dbReference type="EMBL" id="MRWQ01000002">
    <property type="protein sequence ID" value="OKL37774.1"/>
    <property type="molecule type" value="Genomic_DNA"/>
</dbReference>
<evidence type="ECO:0000256" key="7">
    <source>
        <dbReference type="ARBA" id="ARBA00022756"/>
    </source>
</evidence>
<evidence type="ECO:0000256" key="11">
    <source>
        <dbReference type="HAMAP-Rule" id="MF_00668"/>
    </source>
</evidence>
<comment type="subunit">
    <text evidence="3 11">Homodimer.</text>
</comment>